<proteinExistence type="predicted"/>
<organism evidence="1 2">
    <name type="scientific">Senna tora</name>
    <dbReference type="NCBI Taxonomy" id="362788"/>
    <lineage>
        <taxon>Eukaryota</taxon>
        <taxon>Viridiplantae</taxon>
        <taxon>Streptophyta</taxon>
        <taxon>Embryophyta</taxon>
        <taxon>Tracheophyta</taxon>
        <taxon>Spermatophyta</taxon>
        <taxon>Magnoliopsida</taxon>
        <taxon>eudicotyledons</taxon>
        <taxon>Gunneridae</taxon>
        <taxon>Pentapetalae</taxon>
        <taxon>rosids</taxon>
        <taxon>fabids</taxon>
        <taxon>Fabales</taxon>
        <taxon>Fabaceae</taxon>
        <taxon>Caesalpinioideae</taxon>
        <taxon>Cassia clade</taxon>
        <taxon>Senna</taxon>
    </lineage>
</organism>
<dbReference type="AlphaFoldDB" id="A0A834TRL9"/>
<protein>
    <submittedName>
        <fullName evidence="1">Uncharacterized protein</fullName>
    </submittedName>
</protein>
<name>A0A834TRL9_9FABA</name>
<evidence type="ECO:0000313" key="1">
    <source>
        <dbReference type="EMBL" id="KAF7826667.1"/>
    </source>
</evidence>
<reference evidence="1" key="1">
    <citation type="submission" date="2020-09" db="EMBL/GenBank/DDBJ databases">
        <title>Genome-Enabled Discovery of Anthraquinone Biosynthesis in Senna tora.</title>
        <authorList>
            <person name="Kang S.-H."/>
            <person name="Pandey R.P."/>
            <person name="Lee C.-M."/>
            <person name="Sim J.-S."/>
            <person name="Jeong J.-T."/>
            <person name="Choi B.-S."/>
            <person name="Jung M."/>
            <person name="Ginzburg D."/>
            <person name="Zhao K."/>
            <person name="Won S.Y."/>
            <person name="Oh T.-J."/>
            <person name="Yu Y."/>
            <person name="Kim N.-H."/>
            <person name="Lee O.R."/>
            <person name="Lee T.-H."/>
            <person name="Bashyal P."/>
            <person name="Kim T.-S."/>
            <person name="Lee W.-H."/>
            <person name="Kawkins C."/>
            <person name="Kim C.-K."/>
            <person name="Kim J.S."/>
            <person name="Ahn B.O."/>
            <person name="Rhee S.Y."/>
            <person name="Sohng J.K."/>
        </authorList>
    </citation>
    <scope>NUCLEOTIDE SEQUENCE</scope>
    <source>
        <tissue evidence="1">Leaf</tissue>
    </source>
</reference>
<evidence type="ECO:0000313" key="2">
    <source>
        <dbReference type="Proteomes" id="UP000634136"/>
    </source>
</evidence>
<keyword evidence="2" id="KW-1185">Reference proteome</keyword>
<accession>A0A834TRL9</accession>
<gene>
    <name evidence="1" type="ORF">G2W53_017831</name>
</gene>
<dbReference type="EMBL" id="JAAIUW010000006">
    <property type="protein sequence ID" value="KAF7826667.1"/>
    <property type="molecule type" value="Genomic_DNA"/>
</dbReference>
<sequence>MQGSTSTVIDILSTSVDDITHGKDYIGLEDPVVPPNQAHVYFKEYSSLDLEDKVSTKGGGIVMSMSHASKNKLVKDEDTWKQMLSSQVYTRKETHVEGNCNERLKG</sequence>
<comment type="caution">
    <text evidence="1">The sequence shown here is derived from an EMBL/GenBank/DDBJ whole genome shotgun (WGS) entry which is preliminary data.</text>
</comment>
<dbReference type="Proteomes" id="UP000634136">
    <property type="component" value="Unassembled WGS sequence"/>
</dbReference>